<comment type="similarity">
    <text evidence="6">Belongs to the peptidase M28 family.</text>
</comment>
<evidence type="ECO:0000256" key="3">
    <source>
        <dbReference type="ARBA" id="ARBA00022723"/>
    </source>
</evidence>
<dbReference type="InterPro" id="IPR046450">
    <property type="entry name" value="PA_dom_sf"/>
</dbReference>
<dbReference type="SUPFAM" id="SSF53187">
    <property type="entry name" value="Zn-dependent exopeptidases"/>
    <property type="match status" value="1"/>
</dbReference>
<dbReference type="Gene3D" id="3.50.30.30">
    <property type="match status" value="1"/>
</dbReference>
<evidence type="ECO:0000313" key="10">
    <source>
        <dbReference type="Proteomes" id="UP000800040"/>
    </source>
</evidence>
<evidence type="ECO:0000256" key="5">
    <source>
        <dbReference type="ARBA" id="ARBA00022833"/>
    </source>
</evidence>
<evidence type="ECO:0000256" key="2">
    <source>
        <dbReference type="ARBA" id="ARBA00022670"/>
    </source>
</evidence>
<dbReference type="InterPro" id="IPR045175">
    <property type="entry name" value="M28_fam"/>
</dbReference>
<dbReference type="OrthoDB" id="10013407at2759"/>
<dbReference type="Proteomes" id="UP000800040">
    <property type="component" value="Unassembled WGS sequence"/>
</dbReference>
<feature type="domain" description="Peptidase M28" evidence="8">
    <location>
        <begin position="260"/>
        <end position="469"/>
    </location>
</feature>
<keyword evidence="4 6" id="KW-0378">Hydrolase</keyword>
<dbReference type="AlphaFoldDB" id="A0A6A5K6H7"/>
<evidence type="ECO:0000256" key="6">
    <source>
        <dbReference type="RuleBase" id="RU361240"/>
    </source>
</evidence>
<proteinExistence type="inferred from homology"/>
<reference evidence="9" key="1">
    <citation type="submission" date="2020-01" db="EMBL/GenBank/DDBJ databases">
        <authorList>
            <consortium name="DOE Joint Genome Institute"/>
            <person name="Haridas S."/>
            <person name="Albert R."/>
            <person name="Binder M."/>
            <person name="Bloem J."/>
            <person name="Labutti K."/>
            <person name="Salamov A."/>
            <person name="Andreopoulos B."/>
            <person name="Baker S.E."/>
            <person name="Barry K."/>
            <person name="Bills G."/>
            <person name="Bluhm B.H."/>
            <person name="Cannon C."/>
            <person name="Castanera R."/>
            <person name="Culley D.E."/>
            <person name="Daum C."/>
            <person name="Ezra D."/>
            <person name="Gonzalez J.B."/>
            <person name="Henrissat B."/>
            <person name="Kuo A."/>
            <person name="Liang C."/>
            <person name="Lipzen A."/>
            <person name="Lutzoni F."/>
            <person name="Magnuson J."/>
            <person name="Mondo S."/>
            <person name="Nolan M."/>
            <person name="Ohm R."/>
            <person name="Pangilinan J."/>
            <person name="Park H.-J."/>
            <person name="Ramirez L."/>
            <person name="Alfaro M."/>
            <person name="Sun H."/>
            <person name="Tritt A."/>
            <person name="Yoshinaga Y."/>
            <person name="Zwiers L.-H."/>
            <person name="Turgeon B.G."/>
            <person name="Goodwin S.B."/>
            <person name="Spatafora J.W."/>
            <person name="Crous P.W."/>
            <person name="Grigoriev I.V."/>
        </authorList>
    </citation>
    <scope>NUCLEOTIDE SEQUENCE</scope>
    <source>
        <strain evidence="9">P77</strain>
    </source>
</reference>
<dbReference type="GO" id="GO:0004177">
    <property type="term" value="F:aminopeptidase activity"/>
    <property type="evidence" value="ECO:0007669"/>
    <property type="project" value="UniProtKB-KW"/>
</dbReference>
<comment type="cofactor">
    <cofactor evidence="1">
        <name>Zn(2+)</name>
        <dbReference type="ChEBI" id="CHEBI:29105"/>
    </cofactor>
</comment>
<dbReference type="Pfam" id="PF04389">
    <property type="entry name" value="Peptidase_M28"/>
    <property type="match status" value="1"/>
</dbReference>
<feature type="signal peptide" evidence="6">
    <location>
        <begin position="1"/>
        <end position="18"/>
    </location>
</feature>
<dbReference type="CDD" id="cd02130">
    <property type="entry name" value="PA_ScAPY_like"/>
    <property type="match status" value="1"/>
</dbReference>
<gene>
    <name evidence="9" type="ORF">BDW02DRAFT_117229</name>
</gene>
<dbReference type="GO" id="GO:0006508">
    <property type="term" value="P:proteolysis"/>
    <property type="evidence" value="ECO:0007669"/>
    <property type="project" value="UniProtKB-KW"/>
</dbReference>
<evidence type="ECO:0000313" key="9">
    <source>
        <dbReference type="EMBL" id="KAF1830064.1"/>
    </source>
</evidence>
<name>A0A6A5K6H7_9PLEO</name>
<dbReference type="Pfam" id="PF02225">
    <property type="entry name" value="PA"/>
    <property type="match status" value="1"/>
</dbReference>
<dbReference type="GO" id="GO:0008235">
    <property type="term" value="F:metalloexopeptidase activity"/>
    <property type="evidence" value="ECO:0007669"/>
    <property type="project" value="InterPro"/>
</dbReference>
<dbReference type="EC" id="3.4.-.-" evidence="6"/>
<dbReference type="InterPro" id="IPR003137">
    <property type="entry name" value="PA_domain"/>
</dbReference>
<dbReference type="SUPFAM" id="SSF52025">
    <property type="entry name" value="PA domain"/>
    <property type="match status" value="1"/>
</dbReference>
<evidence type="ECO:0000256" key="1">
    <source>
        <dbReference type="ARBA" id="ARBA00001947"/>
    </source>
</evidence>
<protein>
    <recommendedName>
        <fullName evidence="6">Peptide hydrolase</fullName>
        <ecNumber evidence="6">3.4.-.-</ecNumber>
    </recommendedName>
</protein>
<keyword evidence="9" id="KW-0031">Aminopeptidase</keyword>
<keyword evidence="3 6" id="KW-0479">Metal-binding</keyword>
<evidence type="ECO:0000259" key="7">
    <source>
        <dbReference type="Pfam" id="PF02225"/>
    </source>
</evidence>
<organism evidence="9 10">
    <name type="scientific">Decorospora gaudefroyi</name>
    <dbReference type="NCBI Taxonomy" id="184978"/>
    <lineage>
        <taxon>Eukaryota</taxon>
        <taxon>Fungi</taxon>
        <taxon>Dikarya</taxon>
        <taxon>Ascomycota</taxon>
        <taxon>Pezizomycotina</taxon>
        <taxon>Dothideomycetes</taxon>
        <taxon>Pleosporomycetidae</taxon>
        <taxon>Pleosporales</taxon>
        <taxon>Pleosporineae</taxon>
        <taxon>Pleosporaceae</taxon>
        <taxon>Decorospora</taxon>
    </lineage>
</organism>
<keyword evidence="6" id="KW-0732">Signal</keyword>
<dbReference type="EMBL" id="ML975412">
    <property type="protein sequence ID" value="KAF1830064.1"/>
    <property type="molecule type" value="Genomic_DNA"/>
</dbReference>
<keyword evidence="5 6" id="KW-0862">Zinc</keyword>
<dbReference type="PANTHER" id="PTHR12147">
    <property type="entry name" value="METALLOPEPTIDASE M28 FAMILY MEMBER"/>
    <property type="match status" value="1"/>
</dbReference>
<keyword evidence="2 6" id="KW-0645">Protease</keyword>
<accession>A0A6A5K6H7</accession>
<sequence>MVFFSGLALCAAFASATALQIPLLSSSHHAPLGHPNGTKSMVNSTELQDLVSGDRLMARAKKMYEIAKLGEEEYNHPTRVIGSAGHLGTLSYIYETILQLGDYYTVSNQSFPAVSGNVFESRLVIGDGVPKSTRTMGLTPPTKDNEPVHGDVVLVANEGCQGSDYPDSVAGNIAFIKRGVCPFGTKSEHAGRMGAVAAVVYNYEKDPVSGTLGTPSPDHVATFGLSGEEAGPVLKKLEKGKRVDAIAYMDAEVNQILTVNIIAQTSDGDADNCVMLGAHSDSVTEGPGINDDGSGTMSLLEVATQLTKFNVSNCVRFAWWAGEEEGLLGSDYYVASLSDEENQKIRLFMDYDMMASPNFAYQIYNATNALNPNGSEQLRDLYIKWYEDQGLNYAFIPFDGRSDYDGFIRNGIPGGGIATGAEGIKTQKEFEMFGGRAGEQYDPCYHMLCDDVGNVDLTAWVVNTKLIAHSVATYAQSFKGFPKRDLKVAPESNAYTNTAKYHGPKLFM</sequence>
<feature type="domain" description="PA" evidence="7">
    <location>
        <begin position="149"/>
        <end position="229"/>
    </location>
</feature>
<feature type="chain" id="PRO_5025714101" description="Peptide hydrolase" evidence="6">
    <location>
        <begin position="19"/>
        <end position="508"/>
    </location>
</feature>
<dbReference type="Gene3D" id="3.40.630.10">
    <property type="entry name" value="Zn peptidases"/>
    <property type="match status" value="1"/>
</dbReference>
<evidence type="ECO:0000256" key="4">
    <source>
        <dbReference type="ARBA" id="ARBA00022801"/>
    </source>
</evidence>
<evidence type="ECO:0000259" key="8">
    <source>
        <dbReference type="Pfam" id="PF04389"/>
    </source>
</evidence>
<keyword evidence="10" id="KW-1185">Reference proteome</keyword>
<dbReference type="InterPro" id="IPR007484">
    <property type="entry name" value="Peptidase_M28"/>
</dbReference>
<dbReference type="PANTHER" id="PTHR12147:SF17">
    <property type="entry name" value="AMINOPEPTIDASE Y"/>
    <property type="match status" value="1"/>
</dbReference>
<dbReference type="FunFam" id="3.40.630.10:FF:000093">
    <property type="entry name" value="Peptide hydrolase"/>
    <property type="match status" value="1"/>
</dbReference>
<dbReference type="GO" id="GO:0046872">
    <property type="term" value="F:metal ion binding"/>
    <property type="evidence" value="ECO:0007669"/>
    <property type="project" value="UniProtKB-KW"/>
</dbReference>